<name>A0AAN4PQ04_ASPLE</name>
<accession>A0AAN4PQ04</accession>
<dbReference type="Gene3D" id="3.40.50.720">
    <property type="entry name" value="NAD(P)-binding Rossmann-like Domain"/>
    <property type="match status" value="1"/>
</dbReference>
<dbReference type="FunFam" id="1.20.1250.20:FF:000386">
    <property type="entry name" value="MFS general substrate transporter"/>
    <property type="match status" value="1"/>
</dbReference>
<feature type="transmembrane region" description="Helical" evidence="8">
    <location>
        <begin position="256"/>
        <end position="276"/>
    </location>
</feature>
<comment type="subcellular location">
    <subcellularLocation>
        <location evidence="1">Cell membrane</location>
        <topology evidence="1">Multi-pass membrane protein</topology>
    </subcellularLocation>
</comment>
<evidence type="ECO:0000256" key="4">
    <source>
        <dbReference type="ARBA" id="ARBA00022692"/>
    </source>
</evidence>
<comment type="similarity">
    <text evidence="7">Belongs to the major facilitator superfamily. Allantoate permease family.</text>
</comment>
<dbReference type="Pfam" id="PF07690">
    <property type="entry name" value="MFS_1"/>
    <property type="match status" value="1"/>
</dbReference>
<dbReference type="AlphaFoldDB" id="A0AAN4PQ04"/>
<dbReference type="SUPFAM" id="SSF51735">
    <property type="entry name" value="NAD(P)-binding Rossmann-fold domains"/>
    <property type="match status" value="1"/>
</dbReference>
<protein>
    <submittedName>
        <fullName evidence="10">Pantothenate transporter liz1</fullName>
    </submittedName>
</protein>
<evidence type="ECO:0000313" key="10">
    <source>
        <dbReference type="EMBL" id="GAQ10079.1"/>
    </source>
</evidence>
<keyword evidence="3" id="KW-1003">Cell membrane</keyword>
<evidence type="ECO:0000256" key="8">
    <source>
        <dbReference type="SAM" id="Phobius"/>
    </source>
</evidence>
<proteinExistence type="inferred from homology"/>
<evidence type="ECO:0000256" key="7">
    <source>
        <dbReference type="ARBA" id="ARBA00037968"/>
    </source>
</evidence>
<organism evidence="10 11">
    <name type="scientific">Aspergillus lentulus</name>
    <dbReference type="NCBI Taxonomy" id="293939"/>
    <lineage>
        <taxon>Eukaryota</taxon>
        <taxon>Fungi</taxon>
        <taxon>Dikarya</taxon>
        <taxon>Ascomycota</taxon>
        <taxon>Pezizomycotina</taxon>
        <taxon>Eurotiomycetes</taxon>
        <taxon>Eurotiomycetidae</taxon>
        <taxon>Eurotiales</taxon>
        <taxon>Aspergillaceae</taxon>
        <taxon>Aspergillus</taxon>
        <taxon>Aspergillus subgen. Fumigati</taxon>
    </lineage>
</organism>
<keyword evidence="5 8" id="KW-1133">Transmembrane helix</keyword>
<dbReference type="InterPro" id="IPR020846">
    <property type="entry name" value="MFS_dom"/>
</dbReference>
<dbReference type="PROSITE" id="PS50850">
    <property type="entry name" value="MFS"/>
    <property type="match status" value="1"/>
</dbReference>
<comment type="caution">
    <text evidence="10">The sequence shown here is derived from an EMBL/GenBank/DDBJ whole genome shotgun (WGS) entry which is preliminary data.</text>
</comment>
<evidence type="ECO:0000256" key="6">
    <source>
        <dbReference type="ARBA" id="ARBA00023136"/>
    </source>
</evidence>
<evidence type="ECO:0000313" key="11">
    <source>
        <dbReference type="Proteomes" id="UP000051487"/>
    </source>
</evidence>
<evidence type="ECO:0000256" key="2">
    <source>
        <dbReference type="ARBA" id="ARBA00022448"/>
    </source>
</evidence>
<reference evidence="10 11" key="1">
    <citation type="submission" date="2015-11" db="EMBL/GenBank/DDBJ databases">
        <title>Aspergillus lentulus strain IFM 54703T.</title>
        <authorList>
            <person name="Kusuya Y."/>
            <person name="Sakai K."/>
            <person name="Kamei K."/>
            <person name="Takahashi H."/>
            <person name="Yaguchi T."/>
        </authorList>
    </citation>
    <scope>NUCLEOTIDE SEQUENCE [LARGE SCALE GENOMIC DNA]</scope>
    <source>
        <strain evidence="10 11">IFM 54703</strain>
    </source>
</reference>
<evidence type="ECO:0000259" key="9">
    <source>
        <dbReference type="PROSITE" id="PS50850"/>
    </source>
</evidence>
<dbReference type="GO" id="GO:0005886">
    <property type="term" value="C:plasma membrane"/>
    <property type="evidence" value="ECO:0007669"/>
    <property type="project" value="UniProtKB-SubCell"/>
</dbReference>
<feature type="transmembrane region" description="Helical" evidence="8">
    <location>
        <begin position="195"/>
        <end position="218"/>
    </location>
</feature>
<dbReference type="EMBL" id="BCLY01000013">
    <property type="protein sequence ID" value="GAQ10079.1"/>
    <property type="molecule type" value="Genomic_DNA"/>
</dbReference>
<dbReference type="Gene3D" id="1.20.1250.20">
    <property type="entry name" value="MFS general substrate transporter like domains"/>
    <property type="match status" value="1"/>
</dbReference>
<dbReference type="FunFam" id="1.20.1250.20:FF:000065">
    <property type="entry name" value="Putative MFS pantothenate transporter"/>
    <property type="match status" value="1"/>
</dbReference>
<evidence type="ECO:0000256" key="1">
    <source>
        <dbReference type="ARBA" id="ARBA00004651"/>
    </source>
</evidence>
<dbReference type="InterPro" id="IPR036259">
    <property type="entry name" value="MFS_trans_sf"/>
</dbReference>
<keyword evidence="4 8" id="KW-0812">Transmembrane</keyword>
<feature type="transmembrane region" description="Helical" evidence="8">
    <location>
        <begin position="336"/>
        <end position="353"/>
    </location>
</feature>
<sequence length="588" mass="65043">MTILSSSSCIPSSMMRFVPAFRDAESKLRFKIDFFILTFCCITYFFNYLDRSNLSNAYVSGMKEELAFHGNQLNVINTIFTVGYILGQVPSNLALTYFRPRIFFPAMILLWGGLTMITAAVHSPQGIMAIRFFLGLAESSTFVGTHYILGSWYTEEELGKRSGIFTASGLAGTMFGGFIQTGIHSSLDGVRGLSGWRWLFIIDGLITLPIAIYGLLLFPDTPSTTLAPYLSESERALAISRLPVTNAERAPLNRAFIKHLFTTWYWWAFVILWVIAGETESFSSNSLLALYMKSHPTIKYTVAQLNNYPTGVPAVGIVSTLFWATLTDILHGKRYLVAYFIGITGVVTSVLILTRFDSTPTVFGAYYWAGAVYACQATFFAWCNDAMRSQDARHRSVVLASMNMGNNAVNAWWSIIFYSANLAPRFTRGMWAMIGCSIADDLTETFHTNVTGTHNATRSFLPLLREGRRKLVVNISTTLGSLTLAPVYKGSPTPAYKITKAALNMLTVQYAQDYGSEGFTFLAVSPGWLQTEMGGSRADLPPATGAKAVLDIVQKATPSQNGKALNIHVPGWEENEGLNQYDGKEVPW</sequence>
<feature type="transmembrane region" description="Helical" evidence="8">
    <location>
        <begin position="162"/>
        <end position="183"/>
    </location>
</feature>
<feature type="transmembrane region" description="Helical" evidence="8">
    <location>
        <begin position="102"/>
        <end position="122"/>
    </location>
</feature>
<dbReference type="PANTHER" id="PTHR43791:SF4">
    <property type="entry name" value="PANTOTHENATE TRANSPORTER FEN2"/>
    <property type="match status" value="1"/>
</dbReference>
<feature type="transmembrane region" description="Helical" evidence="8">
    <location>
        <begin position="365"/>
        <end position="383"/>
    </location>
</feature>
<dbReference type="InterPro" id="IPR036291">
    <property type="entry name" value="NAD(P)-bd_dom_sf"/>
</dbReference>
<dbReference type="InterPro" id="IPR002347">
    <property type="entry name" value="SDR_fam"/>
</dbReference>
<feature type="transmembrane region" description="Helical" evidence="8">
    <location>
        <begin position="310"/>
        <end position="329"/>
    </location>
</feature>
<keyword evidence="6 8" id="KW-0472">Membrane</keyword>
<dbReference type="InterPro" id="IPR011701">
    <property type="entry name" value="MFS"/>
</dbReference>
<keyword evidence="2" id="KW-0813">Transport</keyword>
<feature type="domain" description="Major facilitator superfamily (MFS) profile" evidence="9">
    <location>
        <begin position="36"/>
        <end position="588"/>
    </location>
</feature>
<dbReference type="Proteomes" id="UP000051487">
    <property type="component" value="Unassembled WGS sequence"/>
</dbReference>
<dbReference type="Pfam" id="PF13561">
    <property type="entry name" value="adh_short_C2"/>
    <property type="match status" value="1"/>
</dbReference>
<evidence type="ECO:0000256" key="5">
    <source>
        <dbReference type="ARBA" id="ARBA00022989"/>
    </source>
</evidence>
<feature type="transmembrane region" description="Helical" evidence="8">
    <location>
        <begin position="128"/>
        <end position="150"/>
    </location>
</feature>
<dbReference type="GO" id="GO:0098717">
    <property type="term" value="P:pantothenate import across plasma membrane"/>
    <property type="evidence" value="ECO:0007669"/>
    <property type="project" value="TreeGrafter"/>
</dbReference>
<evidence type="ECO:0000256" key="3">
    <source>
        <dbReference type="ARBA" id="ARBA00022475"/>
    </source>
</evidence>
<gene>
    <name evidence="10" type="ORF">ALT_7400</name>
</gene>
<feature type="transmembrane region" description="Helical" evidence="8">
    <location>
        <begin position="75"/>
        <end position="95"/>
    </location>
</feature>
<dbReference type="GO" id="GO:0015233">
    <property type="term" value="F:pantothenate transmembrane transporter activity"/>
    <property type="evidence" value="ECO:0007669"/>
    <property type="project" value="TreeGrafter"/>
</dbReference>
<dbReference type="SUPFAM" id="SSF103473">
    <property type="entry name" value="MFS general substrate transporter"/>
    <property type="match status" value="1"/>
</dbReference>
<dbReference type="PANTHER" id="PTHR43791">
    <property type="entry name" value="PERMEASE-RELATED"/>
    <property type="match status" value="1"/>
</dbReference>
<feature type="transmembrane region" description="Helical" evidence="8">
    <location>
        <begin position="32"/>
        <end position="49"/>
    </location>
</feature>